<gene>
    <name evidence="6" type="ORF">FC770_09855</name>
</gene>
<evidence type="ECO:0000256" key="3">
    <source>
        <dbReference type="ARBA" id="ARBA00023163"/>
    </source>
</evidence>
<dbReference type="InterPro" id="IPR011991">
    <property type="entry name" value="ArsR-like_HTH"/>
</dbReference>
<dbReference type="SUPFAM" id="SSF54909">
    <property type="entry name" value="Dimeric alpha+beta barrel"/>
    <property type="match status" value="1"/>
</dbReference>
<dbReference type="GO" id="GO:0003700">
    <property type="term" value="F:DNA-binding transcription factor activity"/>
    <property type="evidence" value="ECO:0007669"/>
    <property type="project" value="InterPro"/>
</dbReference>
<dbReference type="GO" id="GO:0005829">
    <property type="term" value="C:cytosol"/>
    <property type="evidence" value="ECO:0007669"/>
    <property type="project" value="TreeGrafter"/>
</dbReference>
<organism evidence="6 7">
    <name type="scientific">Nocardioides jishulii</name>
    <dbReference type="NCBI Taxonomy" id="2575440"/>
    <lineage>
        <taxon>Bacteria</taxon>
        <taxon>Bacillati</taxon>
        <taxon>Actinomycetota</taxon>
        <taxon>Actinomycetes</taxon>
        <taxon>Propionibacteriales</taxon>
        <taxon>Nocardioidaceae</taxon>
        <taxon>Nocardioides</taxon>
    </lineage>
</organism>
<feature type="domain" description="HTH asnC-type" evidence="4">
    <location>
        <begin position="8"/>
        <end position="69"/>
    </location>
</feature>
<dbReference type="Gene3D" id="3.30.70.920">
    <property type="match status" value="1"/>
</dbReference>
<dbReference type="PANTHER" id="PTHR30154">
    <property type="entry name" value="LEUCINE-RESPONSIVE REGULATORY PROTEIN"/>
    <property type="match status" value="1"/>
</dbReference>
<dbReference type="Gene3D" id="1.10.10.10">
    <property type="entry name" value="Winged helix-like DNA-binding domain superfamily/Winged helix DNA-binding domain"/>
    <property type="match status" value="1"/>
</dbReference>
<dbReference type="SMART" id="SM00344">
    <property type="entry name" value="HTH_ASNC"/>
    <property type="match status" value="1"/>
</dbReference>
<evidence type="ECO:0000256" key="1">
    <source>
        <dbReference type="ARBA" id="ARBA00023015"/>
    </source>
</evidence>
<feature type="domain" description="HTH deoR-type" evidence="5">
    <location>
        <begin position="8"/>
        <end position="63"/>
    </location>
</feature>
<dbReference type="InterPro" id="IPR019887">
    <property type="entry name" value="Tscrpt_reg_AsnC/Lrp_C"/>
</dbReference>
<dbReference type="EMBL" id="SZPY01000002">
    <property type="protein sequence ID" value="TKI62659.1"/>
    <property type="molecule type" value="Genomic_DNA"/>
</dbReference>
<proteinExistence type="predicted"/>
<dbReference type="CDD" id="cd00090">
    <property type="entry name" value="HTH_ARSR"/>
    <property type="match status" value="1"/>
</dbReference>
<dbReference type="PROSITE" id="PS51000">
    <property type="entry name" value="HTH_DEOR_2"/>
    <property type="match status" value="1"/>
</dbReference>
<dbReference type="Proteomes" id="UP000307808">
    <property type="component" value="Unassembled WGS sequence"/>
</dbReference>
<dbReference type="InterPro" id="IPR000485">
    <property type="entry name" value="AsnC-type_HTH_dom"/>
</dbReference>
<keyword evidence="3" id="KW-0804">Transcription</keyword>
<evidence type="ECO:0000259" key="5">
    <source>
        <dbReference type="PROSITE" id="PS51000"/>
    </source>
</evidence>
<keyword evidence="7" id="KW-1185">Reference proteome</keyword>
<dbReference type="InterPro" id="IPR036390">
    <property type="entry name" value="WH_DNA-bd_sf"/>
</dbReference>
<dbReference type="PANTHER" id="PTHR30154:SF45">
    <property type="entry name" value="TRANSCRIPTIONAL REGULATORY PROTEIN (PROBABLY ASNC-FAMILY)-RELATED"/>
    <property type="match status" value="1"/>
</dbReference>
<dbReference type="PRINTS" id="PR00033">
    <property type="entry name" value="HTHASNC"/>
</dbReference>
<dbReference type="GO" id="GO:0043565">
    <property type="term" value="F:sequence-specific DNA binding"/>
    <property type="evidence" value="ECO:0007669"/>
    <property type="project" value="InterPro"/>
</dbReference>
<keyword evidence="1" id="KW-0805">Transcription regulation</keyword>
<dbReference type="SUPFAM" id="SSF46785">
    <property type="entry name" value="Winged helix' DNA-binding domain"/>
    <property type="match status" value="1"/>
</dbReference>
<name>A0A4U2YN19_9ACTN</name>
<sequence length="153" mass="16901">MSMPVAELDATDRQILDLLIEDGRRSVREIADLVGLSPSPVRRRIERLENQGVIVGYTAVVDESRLGNTFEAFAELRFAGNTEVSEITASAKDIPEVIAIYTVAGDPDAIVHFKVSNLRHLHSLIDLIRRDGHVIGTKTLMVLDSWQRGTPSP</sequence>
<comment type="caution">
    <text evidence="6">The sequence shown here is derived from an EMBL/GenBank/DDBJ whole genome shotgun (WGS) entry which is preliminary data.</text>
</comment>
<dbReference type="PROSITE" id="PS50956">
    <property type="entry name" value="HTH_ASNC_2"/>
    <property type="match status" value="1"/>
</dbReference>
<dbReference type="InterPro" id="IPR011008">
    <property type="entry name" value="Dimeric_a/b-barrel"/>
</dbReference>
<dbReference type="GO" id="GO:0043200">
    <property type="term" value="P:response to amino acid"/>
    <property type="evidence" value="ECO:0007669"/>
    <property type="project" value="TreeGrafter"/>
</dbReference>
<reference evidence="6 7" key="1">
    <citation type="submission" date="2019-04" db="EMBL/GenBank/DDBJ databases">
        <authorList>
            <person name="Dong K."/>
        </authorList>
    </citation>
    <scope>NUCLEOTIDE SEQUENCE [LARGE SCALE GENOMIC DNA]</scope>
    <source>
        <strain evidence="7">dk3543</strain>
    </source>
</reference>
<dbReference type="PROSITE" id="PS00519">
    <property type="entry name" value="HTH_ASNC_1"/>
    <property type="match status" value="1"/>
</dbReference>
<dbReference type="InterPro" id="IPR001034">
    <property type="entry name" value="DeoR_HTH"/>
</dbReference>
<dbReference type="InterPro" id="IPR019888">
    <property type="entry name" value="Tscrpt_reg_AsnC-like"/>
</dbReference>
<accession>A0A4U2YN19</accession>
<evidence type="ECO:0000313" key="6">
    <source>
        <dbReference type="EMBL" id="TKI62659.1"/>
    </source>
</evidence>
<protein>
    <submittedName>
        <fullName evidence="6">Lrp/AsnC family transcriptional regulator</fullName>
    </submittedName>
</protein>
<evidence type="ECO:0000256" key="2">
    <source>
        <dbReference type="ARBA" id="ARBA00023125"/>
    </source>
</evidence>
<dbReference type="InterPro" id="IPR019885">
    <property type="entry name" value="Tscrpt_reg_HTH_AsnC-type_CS"/>
</dbReference>
<keyword evidence="2" id="KW-0238">DNA-binding</keyword>
<dbReference type="InterPro" id="IPR036388">
    <property type="entry name" value="WH-like_DNA-bd_sf"/>
</dbReference>
<evidence type="ECO:0000259" key="4">
    <source>
        <dbReference type="PROSITE" id="PS50956"/>
    </source>
</evidence>
<dbReference type="AlphaFoldDB" id="A0A4U2YN19"/>
<dbReference type="Pfam" id="PF13412">
    <property type="entry name" value="HTH_24"/>
    <property type="match status" value="1"/>
</dbReference>
<evidence type="ECO:0000313" key="7">
    <source>
        <dbReference type="Proteomes" id="UP000307808"/>
    </source>
</evidence>
<dbReference type="Pfam" id="PF01037">
    <property type="entry name" value="AsnC_trans_reg"/>
    <property type="match status" value="1"/>
</dbReference>
<dbReference type="OrthoDB" id="166264at2"/>